<name>A0ACB9EB22_9ASTR</name>
<dbReference type="Proteomes" id="UP001056120">
    <property type="component" value="Linkage Group LG18"/>
</dbReference>
<reference evidence="1 2" key="2">
    <citation type="journal article" date="2022" name="Mol. Ecol. Resour.">
        <title>The genomes of chicory, endive, great burdock and yacon provide insights into Asteraceae paleo-polyploidization history and plant inulin production.</title>
        <authorList>
            <person name="Fan W."/>
            <person name="Wang S."/>
            <person name="Wang H."/>
            <person name="Wang A."/>
            <person name="Jiang F."/>
            <person name="Liu H."/>
            <person name="Zhao H."/>
            <person name="Xu D."/>
            <person name="Zhang Y."/>
        </authorList>
    </citation>
    <scope>NUCLEOTIDE SEQUENCE [LARGE SCALE GENOMIC DNA]</scope>
    <source>
        <strain evidence="2">cv. Yunnan</strain>
        <tissue evidence="1">Leaves</tissue>
    </source>
</reference>
<dbReference type="EMBL" id="CM042035">
    <property type="protein sequence ID" value="KAI3755870.1"/>
    <property type="molecule type" value="Genomic_DNA"/>
</dbReference>
<sequence>MLCYSVSFLCSLVNGQVFVDWVTPAVLKAYQWQISGVETSFADLFDVCENNGSKGLCEDSINKLPRCRFKNSCKKVGRDKAMIAAVRFVYRS</sequence>
<organism evidence="1 2">
    <name type="scientific">Smallanthus sonchifolius</name>
    <dbReference type="NCBI Taxonomy" id="185202"/>
    <lineage>
        <taxon>Eukaryota</taxon>
        <taxon>Viridiplantae</taxon>
        <taxon>Streptophyta</taxon>
        <taxon>Embryophyta</taxon>
        <taxon>Tracheophyta</taxon>
        <taxon>Spermatophyta</taxon>
        <taxon>Magnoliopsida</taxon>
        <taxon>eudicotyledons</taxon>
        <taxon>Gunneridae</taxon>
        <taxon>Pentapetalae</taxon>
        <taxon>asterids</taxon>
        <taxon>campanulids</taxon>
        <taxon>Asterales</taxon>
        <taxon>Asteraceae</taxon>
        <taxon>Asteroideae</taxon>
        <taxon>Heliantheae alliance</taxon>
        <taxon>Millerieae</taxon>
        <taxon>Smallanthus</taxon>
    </lineage>
</organism>
<comment type="caution">
    <text evidence="1">The sequence shown here is derived from an EMBL/GenBank/DDBJ whole genome shotgun (WGS) entry which is preliminary data.</text>
</comment>
<evidence type="ECO:0000313" key="2">
    <source>
        <dbReference type="Proteomes" id="UP001056120"/>
    </source>
</evidence>
<accession>A0ACB9EB22</accession>
<evidence type="ECO:0000313" key="1">
    <source>
        <dbReference type="EMBL" id="KAI3755870.1"/>
    </source>
</evidence>
<protein>
    <submittedName>
        <fullName evidence="1">Uncharacterized protein</fullName>
    </submittedName>
</protein>
<gene>
    <name evidence="1" type="ORF">L1987_55679</name>
</gene>
<proteinExistence type="predicted"/>
<keyword evidence="2" id="KW-1185">Reference proteome</keyword>
<reference evidence="2" key="1">
    <citation type="journal article" date="2022" name="Mol. Ecol. Resour.">
        <title>The genomes of chicory, endive, great burdock and yacon provide insights into Asteraceae palaeo-polyploidization history and plant inulin production.</title>
        <authorList>
            <person name="Fan W."/>
            <person name="Wang S."/>
            <person name="Wang H."/>
            <person name="Wang A."/>
            <person name="Jiang F."/>
            <person name="Liu H."/>
            <person name="Zhao H."/>
            <person name="Xu D."/>
            <person name="Zhang Y."/>
        </authorList>
    </citation>
    <scope>NUCLEOTIDE SEQUENCE [LARGE SCALE GENOMIC DNA]</scope>
    <source>
        <strain evidence="2">cv. Yunnan</strain>
    </source>
</reference>